<dbReference type="EMBL" id="JABTDW010000001">
    <property type="protein sequence ID" value="NSB17167.1"/>
    <property type="molecule type" value="Genomic_DNA"/>
</dbReference>
<organism evidence="1 2">
    <name type="scientific">Clostridium beijerinckii</name>
    <name type="common">Clostridium MP</name>
    <dbReference type="NCBI Taxonomy" id="1520"/>
    <lineage>
        <taxon>Bacteria</taxon>
        <taxon>Bacillati</taxon>
        <taxon>Bacillota</taxon>
        <taxon>Clostridia</taxon>
        <taxon>Eubacteriales</taxon>
        <taxon>Clostridiaceae</taxon>
        <taxon>Clostridium</taxon>
    </lineage>
</organism>
<reference evidence="1" key="1">
    <citation type="submission" date="2020-06" db="EMBL/GenBank/DDBJ databases">
        <title>Genomic insights into acetone-butanol-ethanol (ABE) fermentation by sequencing solventogenic clostridia strains.</title>
        <authorList>
            <person name="Brown S."/>
        </authorList>
    </citation>
    <scope>NUCLEOTIDE SEQUENCE</scope>
    <source>
        <strain evidence="1">DJ123</strain>
    </source>
</reference>
<evidence type="ECO:0000313" key="2">
    <source>
        <dbReference type="Proteomes" id="UP000822184"/>
    </source>
</evidence>
<dbReference type="AlphaFoldDB" id="A0AAE5HAU6"/>
<name>A0AAE5HAU6_CLOBE</name>
<gene>
    <name evidence="1" type="ORF">BCD95_005426</name>
</gene>
<evidence type="ECO:0000313" key="1">
    <source>
        <dbReference type="EMBL" id="NSB17167.1"/>
    </source>
</evidence>
<proteinExistence type="predicted"/>
<protein>
    <submittedName>
        <fullName evidence="1">Uncharacterized protein</fullName>
    </submittedName>
</protein>
<sequence length="82" mass="9724">MEKVLADAKYDMRNTRLRSLDKIKMEGCTCFCMDYNLKKVTSYLWKSNGVYRFCAIFKILVEKIAMNNTIKLVKSIFLIKRK</sequence>
<dbReference type="Proteomes" id="UP000822184">
    <property type="component" value="Unassembled WGS sequence"/>
</dbReference>
<accession>A0AAE5HAU6</accession>
<comment type="caution">
    <text evidence="1">The sequence shown here is derived from an EMBL/GenBank/DDBJ whole genome shotgun (WGS) entry which is preliminary data.</text>
</comment>